<dbReference type="EMBL" id="CP037968">
    <property type="protein sequence ID" value="QYZ79124.1"/>
    <property type="molecule type" value="Genomic_DNA"/>
</dbReference>
<dbReference type="NCBIfam" id="TIGR01250">
    <property type="entry name" value="pro_imino_pep_2"/>
    <property type="match status" value="1"/>
</dbReference>
<dbReference type="RefSeq" id="WP_246589346.1">
    <property type="nucleotide sequence ID" value="NZ_CP037968.1"/>
</dbReference>
<dbReference type="PIRSF" id="PIRSF005539">
    <property type="entry name" value="Pept_S33_TRI_F1"/>
    <property type="match status" value="1"/>
</dbReference>
<dbReference type="EC" id="3.4.11.5" evidence="3"/>
<feature type="active site" description="Proton donor" evidence="4">
    <location>
        <position position="268"/>
    </location>
</feature>
<accession>A0A8G1EGF9</accession>
<feature type="active site" evidence="4">
    <location>
        <position position="241"/>
    </location>
</feature>
<dbReference type="GO" id="GO:0016020">
    <property type="term" value="C:membrane"/>
    <property type="evidence" value="ECO:0007669"/>
    <property type="project" value="TreeGrafter"/>
</dbReference>
<evidence type="ECO:0000256" key="3">
    <source>
        <dbReference type="PIRNR" id="PIRNR005539"/>
    </source>
</evidence>
<reference evidence="6" key="2">
    <citation type="submission" date="2019-03" db="EMBL/GenBank/DDBJ databases">
        <authorList>
            <person name="Chen S.-C."/>
            <person name="Wu S.-Y."/>
            <person name="Lai M.-C."/>
        </authorList>
    </citation>
    <scope>NUCLEOTIDE SEQUENCE</scope>
    <source>
        <strain evidence="6">ML15</strain>
    </source>
</reference>
<organism evidence="6 7">
    <name type="scientific">Methanofollis formosanus</name>
    <dbReference type="NCBI Taxonomy" id="299308"/>
    <lineage>
        <taxon>Archaea</taxon>
        <taxon>Methanobacteriati</taxon>
        <taxon>Methanobacteriota</taxon>
        <taxon>Stenosarchaea group</taxon>
        <taxon>Methanomicrobia</taxon>
        <taxon>Methanomicrobiales</taxon>
        <taxon>Methanomicrobiaceae</taxon>
        <taxon>Methanofollis</taxon>
    </lineage>
</organism>
<evidence type="ECO:0000259" key="5">
    <source>
        <dbReference type="Pfam" id="PF00561"/>
    </source>
</evidence>
<evidence type="ECO:0000256" key="1">
    <source>
        <dbReference type="ARBA" id="ARBA00010088"/>
    </source>
</evidence>
<dbReference type="SUPFAM" id="SSF53474">
    <property type="entry name" value="alpha/beta-Hydrolases"/>
    <property type="match status" value="1"/>
</dbReference>
<dbReference type="KEGG" id="mfk:E2N92_06610"/>
<dbReference type="Gene3D" id="3.40.50.1820">
    <property type="entry name" value="alpha/beta hydrolase"/>
    <property type="match status" value="1"/>
</dbReference>
<reference evidence="6" key="1">
    <citation type="journal article" date="2005" name="Int. J. Syst. Evol. Microbiol.">
        <title>Methanofollis formosanus sp. nov., isolated from a fish pond.</title>
        <authorList>
            <person name="Wu S.Y."/>
            <person name="Chen S.C."/>
            <person name="Lai M.C."/>
        </authorList>
    </citation>
    <scope>NUCLEOTIDE SEQUENCE</scope>
    <source>
        <strain evidence="6">ML15</strain>
    </source>
</reference>
<evidence type="ECO:0000313" key="7">
    <source>
        <dbReference type="Proteomes" id="UP000826709"/>
    </source>
</evidence>
<name>A0A8G1EGF9_9EURY</name>
<dbReference type="InterPro" id="IPR050266">
    <property type="entry name" value="AB_hydrolase_sf"/>
</dbReference>
<evidence type="ECO:0000256" key="2">
    <source>
        <dbReference type="ARBA" id="ARBA00022801"/>
    </source>
</evidence>
<dbReference type="InterPro" id="IPR000073">
    <property type="entry name" value="AB_hydrolase_1"/>
</dbReference>
<comment type="catalytic activity">
    <reaction evidence="3">
        <text>Release of N-terminal proline from a peptide.</text>
        <dbReference type="EC" id="3.4.11.5"/>
    </reaction>
</comment>
<dbReference type="PANTHER" id="PTHR43798:SF33">
    <property type="entry name" value="HYDROLASE, PUTATIVE (AFU_ORTHOLOGUE AFUA_2G14860)-RELATED"/>
    <property type="match status" value="1"/>
</dbReference>
<dbReference type="PANTHER" id="PTHR43798">
    <property type="entry name" value="MONOACYLGLYCEROL LIPASE"/>
    <property type="match status" value="1"/>
</dbReference>
<protein>
    <recommendedName>
        <fullName evidence="3">Proline iminopeptidase</fullName>
        <shortName evidence="3">PIP</shortName>
        <ecNumber evidence="3">3.4.11.5</ecNumber>
    </recommendedName>
    <alternativeName>
        <fullName evidence="3">Prolyl aminopeptidase</fullName>
    </alternativeName>
    <alternativeName>
        <fullName evidence="3">Tricorn protease-interacting factor F1</fullName>
    </alternativeName>
</protein>
<dbReference type="InterPro" id="IPR029058">
    <property type="entry name" value="AB_hydrolase_fold"/>
</dbReference>
<dbReference type="PRINTS" id="PR00793">
    <property type="entry name" value="PROAMNOPTASE"/>
</dbReference>
<dbReference type="GO" id="GO:0006508">
    <property type="term" value="P:proteolysis"/>
    <property type="evidence" value="ECO:0007669"/>
    <property type="project" value="UniProtKB-KW"/>
</dbReference>
<dbReference type="GO" id="GO:0004177">
    <property type="term" value="F:aminopeptidase activity"/>
    <property type="evidence" value="ECO:0007669"/>
    <property type="project" value="UniProtKB-KW"/>
</dbReference>
<keyword evidence="2 3" id="KW-0378">Hydrolase</keyword>
<comment type="similarity">
    <text evidence="1 3">Belongs to the peptidase S33 family.</text>
</comment>
<dbReference type="InterPro" id="IPR005945">
    <property type="entry name" value="Pro_imino_pep"/>
</dbReference>
<sequence length="298" mass="33018">MDIPAEGFAEVPGGRVAYSFAGAEQSGTPLLALHGGPGCTWDYLAPLASLGGRPVVFYDQLGCGNSDRPADSSLWTLERAVDELAAVREELGLDRVHILGQSWGTMLAVEYMLTSRPAGVESLVLSAPCLSASRWAADGRRYLQALPEPHRQAILRAEEAGVYDDPTYQEAMMAYYRLHVCRLDPWPECLTRTFERLNTEIYLQMWGPSEFTITGSLRDFERAGRLREITVPTLFTCGEFDEATPATTAYYHHMMPRSEIAVFEGAAHEHHLENTGEYLAVVRAFLSRAEGRAEPGRC</sequence>
<dbReference type="AlphaFoldDB" id="A0A8G1EGF9"/>
<evidence type="ECO:0000313" key="6">
    <source>
        <dbReference type="EMBL" id="QYZ79124.1"/>
    </source>
</evidence>
<comment type="subunit">
    <text evidence="3">Part of the tricorn proteolytic complex.</text>
</comment>
<feature type="active site" description="Nucleophile" evidence="4">
    <location>
        <position position="102"/>
    </location>
</feature>
<keyword evidence="3" id="KW-0031">Aminopeptidase</keyword>
<proteinExistence type="inferred from homology"/>
<comment type="function">
    <text evidence="3">Cleaves H-Pro-AMC as well as a wide spectrum of amino acid substrates and several peptide substrates without a proline at the N-terminus.</text>
</comment>
<keyword evidence="7" id="KW-1185">Reference proteome</keyword>
<gene>
    <name evidence="6" type="ORF">E2N92_06610</name>
</gene>
<dbReference type="InterPro" id="IPR002410">
    <property type="entry name" value="Peptidase_S33"/>
</dbReference>
<feature type="domain" description="AB hydrolase-1" evidence="5">
    <location>
        <begin position="29"/>
        <end position="274"/>
    </location>
</feature>
<keyword evidence="3" id="KW-0645">Protease</keyword>
<dbReference type="Proteomes" id="UP000826709">
    <property type="component" value="Chromosome"/>
</dbReference>
<evidence type="ECO:0000256" key="4">
    <source>
        <dbReference type="PIRSR" id="PIRSR005539-1"/>
    </source>
</evidence>
<dbReference type="Pfam" id="PF00561">
    <property type="entry name" value="Abhydrolase_1"/>
    <property type="match status" value="1"/>
</dbReference>